<gene>
    <name evidence="2" type="ORF">Egran_01666</name>
</gene>
<evidence type="ECO:0008006" key="4">
    <source>
        <dbReference type="Google" id="ProtNLM"/>
    </source>
</evidence>
<dbReference type="Proteomes" id="UP000243515">
    <property type="component" value="Unassembled WGS sequence"/>
</dbReference>
<comment type="caution">
    <text evidence="2">The sequence shown here is derived from an EMBL/GenBank/DDBJ whole genome shotgun (WGS) entry which is preliminary data.</text>
</comment>
<sequence>MTHHSSTSSMHPSSPEYSSAHHLGQTEYKVYKHHRRVSSTGGGRAWTEEEEAYLLRTRLHKMPYKHIAAHLKKTELACRLHYHQMSYGSNRRKRTNSVSSSGSCASTVGQRDTTPEHSFYMRLSPVTSPCNSPKYISEDQAAPGAKVSQQPQQRPIPILPKLDMMPVQSPQSTTANLAKSLSLDISFAVPSSQKCIDDIDNIDPARVRALYRAHCSSFWSLIASEYSHNSAFSGRQLEEAFFLASMPPTTTRVPSPPTPASSPQNVPLDRQPPFNGPGISTVQRSGFQAINGTTPSEKNVNSRPSLAERCAVSALLTVEKEVRPSKNAFIVEAAG</sequence>
<feature type="region of interest" description="Disordered" evidence="1">
    <location>
        <begin position="1"/>
        <end position="20"/>
    </location>
</feature>
<evidence type="ECO:0000256" key="1">
    <source>
        <dbReference type="SAM" id="MobiDB-lite"/>
    </source>
</evidence>
<dbReference type="InterPro" id="IPR001005">
    <property type="entry name" value="SANT/Myb"/>
</dbReference>
<keyword evidence="3" id="KW-1185">Reference proteome</keyword>
<dbReference type="AlphaFoldDB" id="A0A232M2D1"/>
<protein>
    <recommendedName>
        <fullName evidence="4">Myb-like domain-containing protein</fullName>
    </recommendedName>
</protein>
<feature type="compositionally biased region" description="Low complexity" evidence="1">
    <location>
        <begin position="1"/>
        <end position="15"/>
    </location>
</feature>
<accession>A0A232M2D1</accession>
<evidence type="ECO:0000313" key="2">
    <source>
        <dbReference type="EMBL" id="OXV10570.1"/>
    </source>
</evidence>
<dbReference type="OrthoDB" id="5399305at2759"/>
<name>A0A232M2D1_9EURO</name>
<feature type="compositionally biased region" description="Low complexity" evidence="1">
    <location>
        <begin position="97"/>
        <end position="106"/>
    </location>
</feature>
<organism evidence="2 3">
    <name type="scientific">Elaphomyces granulatus</name>
    <dbReference type="NCBI Taxonomy" id="519963"/>
    <lineage>
        <taxon>Eukaryota</taxon>
        <taxon>Fungi</taxon>
        <taxon>Dikarya</taxon>
        <taxon>Ascomycota</taxon>
        <taxon>Pezizomycotina</taxon>
        <taxon>Eurotiomycetes</taxon>
        <taxon>Eurotiomycetidae</taxon>
        <taxon>Eurotiales</taxon>
        <taxon>Elaphomycetaceae</taxon>
        <taxon>Elaphomyces</taxon>
    </lineage>
</organism>
<feature type="region of interest" description="Disordered" evidence="1">
    <location>
        <begin position="89"/>
        <end position="112"/>
    </location>
</feature>
<reference evidence="2 3" key="1">
    <citation type="journal article" date="2015" name="Environ. Microbiol.">
        <title>Metagenome sequence of Elaphomyces granulatus from sporocarp tissue reveals Ascomycota ectomycorrhizal fingerprints of genome expansion and a Proteobacteria-rich microbiome.</title>
        <authorList>
            <person name="Quandt C.A."/>
            <person name="Kohler A."/>
            <person name="Hesse C.N."/>
            <person name="Sharpton T.J."/>
            <person name="Martin F."/>
            <person name="Spatafora J.W."/>
        </authorList>
    </citation>
    <scope>NUCLEOTIDE SEQUENCE [LARGE SCALE GENOMIC DNA]</scope>
    <source>
        <strain evidence="2 3">OSC145934</strain>
    </source>
</reference>
<proteinExistence type="predicted"/>
<dbReference type="CDD" id="cd00167">
    <property type="entry name" value="SANT"/>
    <property type="match status" value="1"/>
</dbReference>
<evidence type="ECO:0000313" key="3">
    <source>
        <dbReference type="Proteomes" id="UP000243515"/>
    </source>
</evidence>
<dbReference type="EMBL" id="NPHW01002876">
    <property type="protein sequence ID" value="OXV10570.1"/>
    <property type="molecule type" value="Genomic_DNA"/>
</dbReference>